<accession>A0ABW7NDV8</accession>
<dbReference type="Pfam" id="PF13250">
    <property type="entry name" value="SNIPE"/>
    <property type="match status" value="1"/>
</dbReference>
<feature type="transmembrane region" description="Helical" evidence="3">
    <location>
        <begin position="6"/>
        <end position="26"/>
    </location>
</feature>
<sequence length="474" mass="55817">METSSILLIIVTFTLTVSILLAYLLFQRIKSSKLLENSLNELTSKYGGIINVEEEIERRNKQFEVDEEEFKKRIEETRNSLEELKTKYHSAKDVFDELTRENNLLKDTLDLAEFGVYEPHFDFDTSETYKIKLLENKEKQKILIKNEIAVRCFTDWSVGTSRKQGEIMTRRAIQLTTRAFNGECDSMVAKVKWNNIEQSEKRIEKTFAAINRLNKSNDIHIQPEFFDLKIEEIRLTYEYHMKKYEEKEEQRRIQELMREEEKAQRDFERAIKEAEKEEKLLRQAMAKAQEEVAKSTEEERTKYEAQLAEMEEKLKAAEEKSERAISMAQQTKSGHVYVISNIGSFGENIYKIGMTRRLEPLDRVYELGGASVPFRFDVHAMIYSENAPELESQLHKTFNHKRLNLVNQRREYFDISLDEIADVVRENNEEIEFTKVPEAQEYRESLVIRKQLNEQEEASSEPAFPSTEQLFGTN</sequence>
<dbReference type="SMART" id="SM00974">
    <property type="entry name" value="T5orf172"/>
    <property type="match status" value="1"/>
</dbReference>
<reference evidence="5 6" key="1">
    <citation type="journal article" date="2013" name="Int. J. Syst. Evol. Microbiol.">
        <title>Marinoscillum luteum sp. nov., isolated from marine sediment.</title>
        <authorList>
            <person name="Cha I.T."/>
            <person name="Park S.J."/>
            <person name="Kim S.J."/>
            <person name="Kim J.G."/>
            <person name="Jung M.Y."/>
            <person name="Shin K.S."/>
            <person name="Kwon K.K."/>
            <person name="Yang S.H."/>
            <person name="Seo Y.S."/>
            <person name="Rhee S.K."/>
        </authorList>
    </citation>
    <scope>NUCLEOTIDE SEQUENCE [LARGE SCALE GENOMIC DNA]</scope>
    <source>
        <strain evidence="5 6">KCTC 23939</strain>
    </source>
</reference>
<gene>
    <name evidence="5" type="ORF">ACHKAR_18640</name>
</gene>
<dbReference type="InterPro" id="IPR025280">
    <property type="entry name" value="SNIPE"/>
</dbReference>
<feature type="domain" description="Bacteriophage T5 Orf172 DNA-binding" evidence="4">
    <location>
        <begin position="344"/>
        <end position="427"/>
    </location>
</feature>
<evidence type="ECO:0000256" key="1">
    <source>
        <dbReference type="SAM" id="Coils"/>
    </source>
</evidence>
<organism evidence="5 6">
    <name type="scientific">Marinoscillum luteum</name>
    <dbReference type="NCBI Taxonomy" id="861051"/>
    <lineage>
        <taxon>Bacteria</taxon>
        <taxon>Pseudomonadati</taxon>
        <taxon>Bacteroidota</taxon>
        <taxon>Cytophagia</taxon>
        <taxon>Cytophagales</taxon>
        <taxon>Reichenbachiellaceae</taxon>
        <taxon>Marinoscillum</taxon>
    </lineage>
</organism>
<dbReference type="InterPro" id="IPR018306">
    <property type="entry name" value="Phage_T5_Orf172_DNA-bd"/>
</dbReference>
<keyword evidence="6" id="KW-1185">Reference proteome</keyword>
<feature type="coiled-coil region" evidence="1">
    <location>
        <begin position="244"/>
        <end position="327"/>
    </location>
</feature>
<evidence type="ECO:0000313" key="5">
    <source>
        <dbReference type="EMBL" id="MFH6985476.1"/>
    </source>
</evidence>
<proteinExistence type="predicted"/>
<evidence type="ECO:0000256" key="2">
    <source>
        <dbReference type="SAM" id="MobiDB-lite"/>
    </source>
</evidence>
<comment type="caution">
    <text evidence="5">The sequence shown here is derived from an EMBL/GenBank/DDBJ whole genome shotgun (WGS) entry which is preliminary data.</text>
</comment>
<feature type="region of interest" description="Disordered" evidence="2">
    <location>
        <begin position="454"/>
        <end position="474"/>
    </location>
</feature>
<evidence type="ECO:0000256" key="3">
    <source>
        <dbReference type="SAM" id="Phobius"/>
    </source>
</evidence>
<evidence type="ECO:0000313" key="6">
    <source>
        <dbReference type="Proteomes" id="UP001610063"/>
    </source>
</evidence>
<dbReference type="Proteomes" id="UP001610063">
    <property type="component" value="Unassembled WGS sequence"/>
</dbReference>
<keyword evidence="3" id="KW-1133">Transmembrane helix</keyword>
<keyword evidence="3" id="KW-0812">Transmembrane</keyword>
<dbReference type="Pfam" id="PF13455">
    <property type="entry name" value="MUG113"/>
    <property type="match status" value="1"/>
</dbReference>
<evidence type="ECO:0000259" key="4">
    <source>
        <dbReference type="SMART" id="SM00974"/>
    </source>
</evidence>
<dbReference type="EMBL" id="JBIPKE010000020">
    <property type="protein sequence ID" value="MFH6985476.1"/>
    <property type="molecule type" value="Genomic_DNA"/>
</dbReference>
<feature type="coiled-coil region" evidence="1">
    <location>
        <begin position="49"/>
        <end position="101"/>
    </location>
</feature>
<dbReference type="RefSeq" id="WP_395418925.1">
    <property type="nucleotide sequence ID" value="NZ_JBIPKE010000020.1"/>
</dbReference>
<keyword evidence="1" id="KW-0175">Coiled coil</keyword>
<keyword evidence="3" id="KW-0472">Membrane</keyword>
<protein>
    <submittedName>
        <fullName evidence="5">DUF4041 domain-containing protein</fullName>
    </submittedName>
</protein>
<name>A0ABW7NDV8_9BACT</name>